<dbReference type="SUPFAM" id="SSF52540">
    <property type="entry name" value="P-loop containing nucleoside triphosphate hydrolases"/>
    <property type="match status" value="1"/>
</dbReference>
<dbReference type="RefSeq" id="WP_132377993.1">
    <property type="nucleotide sequence ID" value="NZ_DAIPCY010000001.1"/>
</dbReference>
<comment type="catalytic activity">
    <reaction evidence="2">
        <text>ATP + H2O = ADP + phosphate + H(+)</text>
        <dbReference type="Rhea" id="RHEA:13065"/>
        <dbReference type="ChEBI" id="CHEBI:15377"/>
        <dbReference type="ChEBI" id="CHEBI:15378"/>
        <dbReference type="ChEBI" id="CHEBI:30616"/>
        <dbReference type="ChEBI" id="CHEBI:43474"/>
        <dbReference type="ChEBI" id="CHEBI:456216"/>
    </reaction>
</comment>
<evidence type="ECO:0000313" key="7">
    <source>
        <dbReference type="Proteomes" id="UP000295726"/>
    </source>
</evidence>
<evidence type="ECO:0000313" key="6">
    <source>
        <dbReference type="EMBL" id="TCS82799.1"/>
    </source>
</evidence>
<dbReference type="InterPro" id="IPR027417">
    <property type="entry name" value="P-loop_NTPase"/>
</dbReference>
<comment type="subunit">
    <text evidence="3">Dimerizes in the presence of ATP but not ADP; ATP-binding is required for double-stranded (ds)DNA-binding. Interacts with DnaA.</text>
</comment>
<evidence type="ECO:0000256" key="3">
    <source>
        <dbReference type="ARBA" id="ARBA00062323"/>
    </source>
</evidence>
<keyword evidence="7" id="KW-1185">Reference proteome</keyword>
<gene>
    <name evidence="6" type="ORF">EDD59_101208</name>
</gene>
<dbReference type="InterPro" id="IPR025669">
    <property type="entry name" value="AAA_dom"/>
</dbReference>
<dbReference type="EMBL" id="SLZZ01000001">
    <property type="protein sequence ID" value="TCS82799.1"/>
    <property type="molecule type" value="Genomic_DNA"/>
</dbReference>
<dbReference type="PANTHER" id="PTHR13696:SF99">
    <property type="entry name" value="COBYRINIC ACID AC-DIAMIDE SYNTHASE"/>
    <property type="match status" value="1"/>
</dbReference>
<evidence type="ECO:0000256" key="1">
    <source>
        <dbReference type="ARBA" id="ARBA00006976"/>
    </source>
</evidence>
<dbReference type="OrthoDB" id="9815116at2"/>
<dbReference type="Proteomes" id="UP000295726">
    <property type="component" value="Unassembled WGS sequence"/>
</dbReference>
<evidence type="ECO:0000259" key="5">
    <source>
        <dbReference type="Pfam" id="PF13614"/>
    </source>
</evidence>
<reference evidence="6 7" key="1">
    <citation type="submission" date="2019-03" db="EMBL/GenBank/DDBJ databases">
        <title>Genomic Encyclopedia of Type Strains, Phase IV (KMG-IV): sequencing the most valuable type-strain genomes for metagenomic binning, comparative biology and taxonomic classification.</title>
        <authorList>
            <person name="Goeker M."/>
        </authorList>
    </citation>
    <scope>NUCLEOTIDE SEQUENCE [LARGE SCALE GENOMIC DNA]</scope>
    <source>
        <strain evidence="6 7">DSM 29489</strain>
    </source>
</reference>
<dbReference type="Gene3D" id="3.40.50.300">
    <property type="entry name" value="P-loop containing nucleotide triphosphate hydrolases"/>
    <property type="match status" value="1"/>
</dbReference>
<comment type="caution">
    <text evidence="6">The sequence shown here is derived from an EMBL/GenBank/DDBJ whole genome shotgun (WGS) entry which is preliminary data.</text>
</comment>
<dbReference type="PIRSF" id="PIRSF009320">
    <property type="entry name" value="Nuc_binding_HP_1000"/>
    <property type="match status" value="1"/>
</dbReference>
<dbReference type="InterPro" id="IPR050678">
    <property type="entry name" value="DNA_Partitioning_ATPase"/>
</dbReference>
<name>A0A4R3KI17_9FIRM</name>
<dbReference type="PANTHER" id="PTHR13696">
    <property type="entry name" value="P-LOOP CONTAINING NUCLEOSIDE TRIPHOSPHATE HYDROLASE"/>
    <property type="match status" value="1"/>
</dbReference>
<protein>
    <recommendedName>
        <fullName evidence="4">Sporulation initiation inhibitor protein Soj</fullName>
    </recommendedName>
</protein>
<comment type="similarity">
    <text evidence="1">Belongs to the ParA family.</text>
</comment>
<dbReference type="Pfam" id="PF13614">
    <property type="entry name" value="AAA_31"/>
    <property type="match status" value="1"/>
</dbReference>
<proteinExistence type="inferred from homology"/>
<dbReference type="FunFam" id="3.40.50.300:FF:000285">
    <property type="entry name" value="Sporulation initiation inhibitor Soj"/>
    <property type="match status" value="1"/>
</dbReference>
<dbReference type="AlphaFoldDB" id="A0A4R3KI17"/>
<dbReference type="CDD" id="cd02042">
    <property type="entry name" value="ParAB_family"/>
    <property type="match status" value="1"/>
</dbReference>
<accession>A0A4R3KI17</accession>
<evidence type="ECO:0000256" key="2">
    <source>
        <dbReference type="ARBA" id="ARBA00049360"/>
    </source>
</evidence>
<evidence type="ECO:0000256" key="4">
    <source>
        <dbReference type="ARBA" id="ARBA00071824"/>
    </source>
</evidence>
<sequence length="257" mass="27619">MAVTIVLTNQKGGVGKTTSSAALASGLKGAGYRVLAVDLDSQGNLGFSLGLDMEEGHTMCEVLKGEIPVKDAIRHTEDCADILTSDILLSEAEMFLTGTARRLKLKNVLDDVSSDYDYIIIDTPPALNILTVNGYAAADYLVIPMSAEILSLVGLIQLKETIESVQGSVNPKLNVLGILMTKYNRRTRLSREVLEMAQTVAAQIGTEVFDTKIRCGVAAAEAPAHGLSIFDYAPKANPTVDYRDFVEEAVQKMHKGA</sequence>
<organism evidence="6 7">
    <name type="scientific">Muricomes intestini</name>
    <dbReference type="NCBI Taxonomy" id="1796634"/>
    <lineage>
        <taxon>Bacteria</taxon>
        <taxon>Bacillati</taxon>
        <taxon>Bacillota</taxon>
        <taxon>Clostridia</taxon>
        <taxon>Lachnospirales</taxon>
        <taxon>Lachnospiraceae</taxon>
        <taxon>Muricomes</taxon>
    </lineage>
</organism>
<feature type="domain" description="AAA" evidence="5">
    <location>
        <begin position="4"/>
        <end position="174"/>
    </location>
</feature>